<dbReference type="CDD" id="cd00371">
    <property type="entry name" value="HMA"/>
    <property type="match status" value="1"/>
</dbReference>
<keyword evidence="1" id="KW-0479">Metal-binding</keyword>
<dbReference type="AlphaFoldDB" id="A0A6N9YN16"/>
<evidence type="ECO:0000313" key="4">
    <source>
        <dbReference type="Proteomes" id="UP000469185"/>
    </source>
</evidence>
<keyword evidence="4" id="KW-1185">Reference proteome</keyword>
<name>A0A6N9YN16_9ACTN</name>
<proteinExistence type="predicted"/>
<dbReference type="InterPro" id="IPR036163">
    <property type="entry name" value="HMA_dom_sf"/>
</dbReference>
<dbReference type="Gene3D" id="3.30.70.100">
    <property type="match status" value="1"/>
</dbReference>
<comment type="caution">
    <text evidence="3">The sequence shown here is derived from an EMBL/GenBank/DDBJ whole genome shotgun (WGS) entry which is preliminary data.</text>
</comment>
<dbReference type="GO" id="GO:0046872">
    <property type="term" value="F:metal ion binding"/>
    <property type="evidence" value="ECO:0007669"/>
    <property type="project" value="UniProtKB-KW"/>
</dbReference>
<sequence>MCDIATTYQVAGMTCGGCATKVETAVGKLPGATATVVDLDSSTVTVHGHVSEEAVHTAIAEAGYTAAVAPA</sequence>
<evidence type="ECO:0000313" key="3">
    <source>
        <dbReference type="EMBL" id="NED96374.1"/>
    </source>
</evidence>
<dbReference type="RefSeq" id="WP_163819170.1">
    <property type="nucleotide sequence ID" value="NZ_JAAGOB010000007.1"/>
</dbReference>
<dbReference type="EMBL" id="JAAGOB010000007">
    <property type="protein sequence ID" value="NED96374.1"/>
    <property type="molecule type" value="Genomic_DNA"/>
</dbReference>
<dbReference type="Proteomes" id="UP000469185">
    <property type="component" value="Unassembled WGS sequence"/>
</dbReference>
<organism evidence="3 4">
    <name type="scientific">Phytoactinopolyspora alkaliphila</name>
    <dbReference type="NCBI Taxonomy" id="1783498"/>
    <lineage>
        <taxon>Bacteria</taxon>
        <taxon>Bacillati</taxon>
        <taxon>Actinomycetota</taxon>
        <taxon>Actinomycetes</taxon>
        <taxon>Jiangellales</taxon>
        <taxon>Jiangellaceae</taxon>
        <taxon>Phytoactinopolyspora</taxon>
    </lineage>
</organism>
<gene>
    <name evidence="3" type="ORF">G1H11_13770</name>
</gene>
<dbReference type="PROSITE" id="PS01047">
    <property type="entry name" value="HMA_1"/>
    <property type="match status" value="1"/>
</dbReference>
<dbReference type="Pfam" id="PF00403">
    <property type="entry name" value="HMA"/>
    <property type="match status" value="1"/>
</dbReference>
<evidence type="ECO:0000259" key="2">
    <source>
        <dbReference type="PROSITE" id="PS50846"/>
    </source>
</evidence>
<feature type="domain" description="HMA" evidence="2">
    <location>
        <begin position="4"/>
        <end position="67"/>
    </location>
</feature>
<dbReference type="SUPFAM" id="SSF55008">
    <property type="entry name" value="HMA, heavy metal-associated domain"/>
    <property type="match status" value="1"/>
</dbReference>
<evidence type="ECO:0000256" key="1">
    <source>
        <dbReference type="ARBA" id="ARBA00022723"/>
    </source>
</evidence>
<dbReference type="PROSITE" id="PS50846">
    <property type="entry name" value="HMA_2"/>
    <property type="match status" value="1"/>
</dbReference>
<dbReference type="InterPro" id="IPR017969">
    <property type="entry name" value="Heavy-metal-associated_CS"/>
</dbReference>
<accession>A0A6N9YN16</accession>
<reference evidence="3 4" key="1">
    <citation type="submission" date="2020-02" db="EMBL/GenBank/DDBJ databases">
        <authorList>
            <person name="Li X.-J."/>
            <person name="Feng X.-M."/>
        </authorList>
    </citation>
    <scope>NUCLEOTIDE SEQUENCE [LARGE SCALE GENOMIC DNA]</scope>
    <source>
        <strain evidence="3 4">CGMCC 4.7225</strain>
    </source>
</reference>
<dbReference type="InterPro" id="IPR006121">
    <property type="entry name" value="HMA_dom"/>
</dbReference>
<protein>
    <submittedName>
        <fullName evidence="3">Heavy-metal-associated domain-containing protein</fullName>
    </submittedName>
</protein>